<feature type="region of interest" description="Disordered" evidence="1">
    <location>
        <begin position="371"/>
        <end position="470"/>
    </location>
</feature>
<dbReference type="EMBL" id="JBCITM010000015">
    <property type="protein sequence ID" value="MEN1761387.1"/>
    <property type="molecule type" value="Genomic_DNA"/>
</dbReference>
<accession>A0ABU9VW76</accession>
<keyword evidence="4" id="KW-1185">Reference proteome</keyword>
<feature type="compositionally biased region" description="Gly residues" evidence="1">
    <location>
        <begin position="378"/>
        <end position="388"/>
    </location>
</feature>
<dbReference type="Proteomes" id="UP001407405">
    <property type="component" value="Unassembled WGS sequence"/>
</dbReference>
<feature type="signal peptide" evidence="2">
    <location>
        <begin position="1"/>
        <end position="24"/>
    </location>
</feature>
<reference evidence="3 4" key="1">
    <citation type="submission" date="2024-04" db="EMBL/GenBank/DDBJ databases">
        <title>Genome sequencing and metabolic network reconstruction of aminoacids and betaine degradation by Anoxynatronum sibiricum.</title>
        <authorList>
            <person name="Detkova E.N."/>
            <person name="Boltjanskaja Y.V."/>
            <person name="Mardanov A.V."/>
            <person name="Kevbrin V."/>
        </authorList>
    </citation>
    <scope>NUCLEOTIDE SEQUENCE [LARGE SCALE GENOMIC DNA]</scope>
    <source>
        <strain evidence="3 4">Z-7981</strain>
    </source>
</reference>
<protein>
    <submittedName>
        <fullName evidence="3">Uncharacterized protein</fullName>
    </submittedName>
</protein>
<evidence type="ECO:0000313" key="4">
    <source>
        <dbReference type="Proteomes" id="UP001407405"/>
    </source>
</evidence>
<sequence length="773" mass="81255">MKLFPFLAALLLVVGSLLSPAVWAHGAPPATLSEPTISSHDVLDALEENTEIEEVEEVEEVSETPQNSGDAENPEATLDPENPENHLEPGSPEENLDADDAEADLDPDDPEANLDSDDAEAGLDPDDAENSPDPENPEEHLDPDDQLPEEANPAGEMIDPPALDATLMANPIILTYFDEPYPPDAVAFALGTSQQTLTDWFAWIADGFFGYDEAGNDYYLPSGTWSVSAINTSVAGVYTAWAEPDLESTYVLAEGVALPRQLSYVSIQATGAPDLNCFVAARGFLRFPWVLSPEQQQPHQLDQFVPWLRQDQEEWTSLTEGFWVTEDYFQLSQHLLDQGSTYALQVDYPGGQTGILSFVYDETLMIIDYSGGDRDGGDVGGSGPGTGSQPGPTPPPVSGDGSSTDGGENAGHGDDNTPPDDSAAAPTTPDADSSTPSPVPPAPPSEDPGTATEKKPATPPLTNGNAAAQTTSMPSTAGFLVFSRSMLSFDILELLYKGNTASSAAVHAAAPTEPAAAAESGFYENSGTSSGHRAETLATLSSDLQGSASRQASGETSEQLSAVLSPSAPPPLTPRDDQPSTALANRLPEPVPSPASAPVMESYSPTQTVISGLRLRDLLEDGEAVVFGTRVLTVSIPSEVLQVFDLAFTDTLSVTLTQPAPHQIFIGIEAGGAAVTAIPGTVVRLGYTPPSPHTLPVIQHEAGFPVSQVAHDGEFLSFPIDTAGTYLLSPPHLSTDTGTTPAKNLPPLVPLSGGLLLSGSGLGLTYFMRRRHG</sequence>
<feature type="region of interest" description="Disordered" evidence="1">
    <location>
        <begin position="51"/>
        <end position="161"/>
    </location>
</feature>
<feature type="region of interest" description="Disordered" evidence="1">
    <location>
        <begin position="544"/>
        <end position="603"/>
    </location>
</feature>
<evidence type="ECO:0000256" key="1">
    <source>
        <dbReference type="SAM" id="MobiDB-lite"/>
    </source>
</evidence>
<feature type="compositionally biased region" description="Acidic residues" evidence="1">
    <location>
        <begin position="94"/>
        <end position="148"/>
    </location>
</feature>
<dbReference type="RefSeq" id="WP_343186686.1">
    <property type="nucleotide sequence ID" value="NZ_JBCITM010000015.1"/>
</dbReference>
<name>A0ABU9VW76_9CLOT</name>
<feature type="compositionally biased region" description="Low complexity" evidence="1">
    <location>
        <begin position="398"/>
        <end position="407"/>
    </location>
</feature>
<feature type="compositionally biased region" description="Polar residues" evidence="1">
    <location>
        <begin position="544"/>
        <end position="559"/>
    </location>
</feature>
<evidence type="ECO:0000256" key="2">
    <source>
        <dbReference type="SAM" id="SignalP"/>
    </source>
</evidence>
<organism evidence="3 4">
    <name type="scientific">Anoxynatronum sibiricum</name>
    <dbReference type="NCBI Taxonomy" id="210623"/>
    <lineage>
        <taxon>Bacteria</taxon>
        <taxon>Bacillati</taxon>
        <taxon>Bacillota</taxon>
        <taxon>Clostridia</taxon>
        <taxon>Eubacteriales</taxon>
        <taxon>Clostridiaceae</taxon>
        <taxon>Anoxynatronum</taxon>
    </lineage>
</organism>
<feature type="chain" id="PRO_5045413544" evidence="2">
    <location>
        <begin position="25"/>
        <end position="773"/>
    </location>
</feature>
<feature type="compositionally biased region" description="Polar residues" evidence="1">
    <location>
        <begin position="460"/>
        <end position="470"/>
    </location>
</feature>
<comment type="caution">
    <text evidence="3">The sequence shown here is derived from an EMBL/GenBank/DDBJ whole genome shotgun (WGS) entry which is preliminary data.</text>
</comment>
<evidence type="ECO:0000313" key="3">
    <source>
        <dbReference type="EMBL" id="MEN1761387.1"/>
    </source>
</evidence>
<feature type="compositionally biased region" description="Pro residues" evidence="1">
    <location>
        <begin position="437"/>
        <end position="446"/>
    </location>
</feature>
<proteinExistence type="predicted"/>
<feature type="compositionally biased region" description="Low complexity" evidence="1">
    <location>
        <begin position="419"/>
        <end position="436"/>
    </location>
</feature>
<keyword evidence="2" id="KW-0732">Signal</keyword>
<feature type="compositionally biased region" description="Acidic residues" evidence="1">
    <location>
        <begin position="51"/>
        <end position="62"/>
    </location>
</feature>
<gene>
    <name evidence="3" type="ORF">AAIG11_12915</name>
</gene>